<dbReference type="RefSeq" id="WP_129458175.1">
    <property type="nucleotide sequence ID" value="NZ_PPCV01000003.1"/>
</dbReference>
<feature type="region of interest" description="Disordered" evidence="1">
    <location>
        <begin position="1"/>
        <end position="49"/>
    </location>
</feature>
<feature type="compositionally biased region" description="Acidic residues" evidence="1">
    <location>
        <begin position="23"/>
        <end position="49"/>
    </location>
</feature>
<comment type="caution">
    <text evidence="2">The sequence shown here is derived from an EMBL/GenBank/DDBJ whole genome shotgun (WGS) entry which is preliminary data.</text>
</comment>
<proteinExistence type="predicted"/>
<evidence type="ECO:0000313" key="3">
    <source>
        <dbReference type="Proteomes" id="UP000290624"/>
    </source>
</evidence>
<sequence>MAGDDDYDADLADRGDDRPGVDEANDDDFSALGLDDDFDDDDDEDYPDDAAEDEIDLVAALYREDGTPVVQSLELELANDLDALIEALRRMPGDAGAVGMVSIDQDVFVIVRVRGRIVQLMLSDSIAAQDWPIARDAVDYLGVDVPDEEDDSEPVGDLDLFADAGLPEMEMEAICEESDDSLEALEEIGEKLGFGSALSKIVAALDL</sequence>
<dbReference type="EMBL" id="PPCV01000003">
    <property type="protein sequence ID" value="RXW32565.1"/>
    <property type="molecule type" value="Genomic_DNA"/>
</dbReference>
<dbReference type="NCBIfam" id="TIGR03941">
    <property type="entry name" value="tRNA_deam_assoc"/>
    <property type="match status" value="1"/>
</dbReference>
<keyword evidence="3" id="KW-1185">Reference proteome</keyword>
<protein>
    <submittedName>
        <fullName evidence="2">tRNA adenosine deaminase</fullName>
    </submittedName>
</protein>
<evidence type="ECO:0000313" key="2">
    <source>
        <dbReference type="EMBL" id="RXW32565.1"/>
    </source>
</evidence>
<name>A0A4Q2EKP7_9ACTN</name>
<dbReference type="Proteomes" id="UP000290624">
    <property type="component" value="Unassembled WGS sequence"/>
</dbReference>
<gene>
    <name evidence="2" type="ORF">C1706_05215</name>
</gene>
<accession>A0A4Q2EKP7</accession>
<feature type="compositionally biased region" description="Basic and acidic residues" evidence="1">
    <location>
        <begin position="11"/>
        <end position="21"/>
    </location>
</feature>
<feature type="compositionally biased region" description="Acidic residues" evidence="1">
    <location>
        <begin position="1"/>
        <end position="10"/>
    </location>
</feature>
<reference evidence="2 3" key="1">
    <citation type="submission" date="2018-01" db="EMBL/GenBank/DDBJ databases">
        <title>Lactibacter flavus gen. nov., sp. nov., a novel bacterium of the family Propionibacteriaceae isolated from raw milk and dairy products.</title>
        <authorList>
            <person name="Wenning M."/>
            <person name="Breitenwieser F."/>
            <person name="Huptas C."/>
            <person name="von Neubeck M."/>
            <person name="Busse H.-J."/>
            <person name="Scherer S."/>
        </authorList>
    </citation>
    <scope>NUCLEOTIDE SEQUENCE [LARGE SCALE GENOMIC DNA]</scope>
    <source>
        <strain evidence="2 3">VG341</strain>
    </source>
</reference>
<evidence type="ECO:0000256" key="1">
    <source>
        <dbReference type="SAM" id="MobiDB-lite"/>
    </source>
</evidence>
<dbReference type="AlphaFoldDB" id="A0A4Q2EKP7"/>
<organism evidence="2 3">
    <name type="scientific">Propioniciclava flava</name>
    <dbReference type="NCBI Taxonomy" id="2072026"/>
    <lineage>
        <taxon>Bacteria</taxon>
        <taxon>Bacillati</taxon>
        <taxon>Actinomycetota</taxon>
        <taxon>Actinomycetes</taxon>
        <taxon>Propionibacteriales</taxon>
        <taxon>Propionibacteriaceae</taxon>
        <taxon>Propioniciclava</taxon>
    </lineage>
</organism>
<dbReference type="InterPro" id="IPR023869">
    <property type="entry name" value="tRNA_Adeno_NH3ase_assoc_put"/>
</dbReference>